<keyword evidence="3" id="KW-1185">Reference proteome</keyword>
<dbReference type="PANTHER" id="PTHR46623">
    <property type="entry name" value="CARBOXYMETHYLENEBUTENOLIDASE-RELATED"/>
    <property type="match status" value="1"/>
</dbReference>
<evidence type="ECO:0000259" key="1">
    <source>
        <dbReference type="Pfam" id="PF01738"/>
    </source>
</evidence>
<gene>
    <name evidence="2" type="ORF">HNP81_002718</name>
</gene>
<dbReference type="InterPro" id="IPR029058">
    <property type="entry name" value="AB_hydrolase_fold"/>
</dbReference>
<dbReference type="SUPFAM" id="SSF53474">
    <property type="entry name" value="alpha/beta-Hydrolases"/>
    <property type="match status" value="1"/>
</dbReference>
<dbReference type="EMBL" id="JACJHX010000008">
    <property type="protein sequence ID" value="MBA9027428.1"/>
    <property type="molecule type" value="Genomic_DNA"/>
</dbReference>
<reference evidence="2 3" key="1">
    <citation type="submission" date="2020-08" db="EMBL/GenBank/DDBJ databases">
        <title>Genomic Encyclopedia of Type Strains, Phase IV (KMG-IV): sequencing the most valuable type-strain genomes for metagenomic binning, comparative biology and taxonomic classification.</title>
        <authorList>
            <person name="Goeker M."/>
        </authorList>
    </citation>
    <scope>NUCLEOTIDE SEQUENCE [LARGE SCALE GENOMIC DNA]</scope>
    <source>
        <strain evidence="2 3">DSM 105481</strain>
    </source>
</reference>
<protein>
    <submittedName>
        <fullName evidence="2">Dienelactone hydrolase</fullName>
    </submittedName>
</protein>
<dbReference type="PANTHER" id="PTHR46623:SF6">
    <property type="entry name" value="ALPHA_BETA-HYDROLASES SUPERFAMILY PROTEIN"/>
    <property type="match status" value="1"/>
</dbReference>
<comment type="caution">
    <text evidence="2">The sequence shown here is derived from an EMBL/GenBank/DDBJ whole genome shotgun (WGS) entry which is preliminary data.</text>
</comment>
<dbReference type="InterPro" id="IPR051049">
    <property type="entry name" value="Dienelactone_hydrolase-like"/>
</dbReference>
<dbReference type="Proteomes" id="UP000626697">
    <property type="component" value="Unassembled WGS sequence"/>
</dbReference>
<accession>A0ABR6CQW8</accession>
<keyword evidence="2" id="KW-0378">Hydrolase</keyword>
<name>A0ABR6CQW8_9BACI</name>
<sequence>MKNICQLLSEKDFDVICPNLLNQETPFEYSQEELAYRNFTENIGFVNASEEIKSLLLDIKDKYKKVYIVGFSVGATIAWLCSEEDCLDGIVGYYGSRIRNFVGIDPLCPTILFFPEREQTFTVDQLISSLEKKNIEIHKFYGQHGFSDPYSSKYDEKSAQEALNRMVDFLLKH</sequence>
<dbReference type="Pfam" id="PF01738">
    <property type="entry name" value="DLH"/>
    <property type="match status" value="1"/>
</dbReference>
<proteinExistence type="predicted"/>
<evidence type="ECO:0000313" key="3">
    <source>
        <dbReference type="Proteomes" id="UP000626697"/>
    </source>
</evidence>
<dbReference type="InterPro" id="IPR002925">
    <property type="entry name" value="Dienelactn_hydro"/>
</dbReference>
<organism evidence="2 3">
    <name type="scientific">Peribacillus huizhouensis</name>
    <dbReference type="NCBI Taxonomy" id="1501239"/>
    <lineage>
        <taxon>Bacteria</taxon>
        <taxon>Bacillati</taxon>
        <taxon>Bacillota</taxon>
        <taxon>Bacilli</taxon>
        <taxon>Bacillales</taxon>
        <taxon>Bacillaceae</taxon>
        <taxon>Peribacillus</taxon>
    </lineage>
</organism>
<feature type="domain" description="Dienelactone hydrolase" evidence="1">
    <location>
        <begin position="1"/>
        <end position="171"/>
    </location>
</feature>
<dbReference type="Gene3D" id="3.40.50.1820">
    <property type="entry name" value="alpha/beta hydrolase"/>
    <property type="match status" value="1"/>
</dbReference>
<evidence type="ECO:0000313" key="2">
    <source>
        <dbReference type="EMBL" id="MBA9027428.1"/>
    </source>
</evidence>
<dbReference type="GO" id="GO:0016787">
    <property type="term" value="F:hydrolase activity"/>
    <property type="evidence" value="ECO:0007669"/>
    <property type="project" value="UniProtKB-KW"/>
</dbReference>